<dbReference type="Proteomes" id="UP000282483">
    <property type="component" value="Chromosome"/>
</dbReference>
<keyword evidence="2" id="KW-1185">Reference proteome</keyword>
<reference evidence="1 2" key="1">
    <citation type="submission" date="2017-03" db="EMBL/GenBank/DDBJ databases">
        <title>The genome sequence of Candidatus Rickettsiella viridis.</title>
        <authorList>
            <person name="Nikoh N."/>
            <person name="Tsuchida T."/>
            <person name="Yamaguchi K."/>
            <person name="Maeda T."/>
            <person name="Shigenobu S."/>
            <person name="Fukatsu T."/>
        </authorList>
    </citation>
    <scope>NUCLEOTIDE SEQUENCE [LARGE SCALE GENOMIC DNA]</scope>
    <source>
        <strain evidence="1 2">Ap-RA04</strain>
    </source>
</reference>
<proteinExistence type="predicted"/>
<dbReference type="AlphaFoldDB" id="A0A2Z5V3Y1"/>
<evidence type="ECO:0000313" key="2">
    <source>
        <dbReference type="Proteomes" id="UP000282483"/>
    </source>
</evidence>
<protein>
    <submittedName>
        <fullName evidence="1">Uncharacterized protein</fullName>
    </submittedName>
</protein>
<gene>
    <name evidence="1" type="ORF">RVIR1_06540</name>
</gene>
<name>A0A2Z5V3Y1_9COXI</name>
<dbReference type="EMBL" id="AP018005">
    <property type="protein sequence ID" value="BBB15152.1"/>
    <property type="molecule type" value="Genomic_DNA"/>
</dbReference>
<organism evidence="1 2">
    <name type="scientific">Candidatus Rickettsiella viridis</name>
    <dbReference type="NCBI Taxonomy" id="676208"/>
    <lineage>
        <taxon>Bacteria</taxon>
        <taxon>Pseudomonadati</taxon>
        <taxon>Pseudomonadota</taxon>
        <taxon>Gammaproteobacteria</taxon>
        <taxon>Legionellales</taxon>
        <taxon>Coxiellaceae</taxon>
        <taxon>Rickettsiella</taxon>
    </lineage>
</organism>
<sequence>MYQTNKKIEEKREVNNNQKEIYNHFYNIMLIISALNQQLQNPEEQKTNIELFDYIKPHHYLVSPNSLTSPDNLALLDQLKETIKKMDQLVRTEHLPTRLSKIYETIKTLLRKLIILFAPFTGRQLINEPAQTLTSTRSALFSQIETLQKSLTPIPEPQTEAPMIGLPQPKM</sequence>
<dbReference type="KEGG" id="rvi:RVIR1_06540"/>
<evidence type="ECO:0000313" key="1">
    <source>
        <dbReference type="EMBL" id="BBB15152.1"/>
    </source>
</evidence>
<accession>A0A2Z5V3Y1</accession>